<evidence type="ECO:0000313" key="2">
    <source>
        <dbReference type="Proteomes" id="UP000826616"/>
    </source>
</evidence>
<reference evidence="1 2" key="1">
    <citation type="submission" date="2021-08" db="EMBL/GenBank/DDBJ databases">
        <title>Complete genome sequence of the strain Aneurinibacillus thermoaerophilus CCM 8960.</title>
        <authorList>
            <person name="Musilova J."/>
            <person name="Kourilova X."/>
            <person name="Pernicova I."/>
            <person name="Bezdicek M."/>
            <person name="Lengerova M."/>
            <person name="Obruca S."/>
            <person name="Sedlar K."/>
        </authorList>
    </citation>
    <scope>NUCLEOTIDE SEQUENCE [LARGE SCALE GENOMIC DNA]</scope>
    <source>
        <strain evidence="1 2">CCM 8960</strain>
    </source>
</reference>
<keyword evidence="2" id="KW-1185">Reference proteome</keyword>
<dbReference type="EMBL" id="CP080764">
    <property type="protein sequence ID" value="QYY42762.1"/>
    <property type="molecule type" value="Genomic_DNA"/>
</dbReference>
<dbReference type="Proteomes" id="UP000826616">
    <property type="component" value="Chromosome"/>
</dbReference>
<protein>
    <recommendedName>
        <fullName evidence="3">Methyltransferase FkbM domain-containing protein</fullName>
    </recommendedName>
</protein>
<organism evidence="1 2">
    <name type="scientific">Aneurinibacillus thermoaerophilus</name>
    <dbReference type="NCBI Taxonomy" id="143495"/>
    <lineage>
        <taxon>Bacteria</taxon>
        <taxon>Bacillati</taxon>
        <taxon>Bacillota</taxon>
        <taxon>Bacilli</taxon>
        <taxon>Bacillales</taxon>
        <taxon>Paenibacillaceae</taxon>
        <taxon>Aneurinibacillus group</taxon>
        <taxon>Aneurinibacillus</taxon>
    </lineage>
</organism>
<dbReference type="RefSeq" id="WP_057897260.1">
    <property type="nucleotide sequence ID" value="NZ_JARLVU010000003.1"/>
</dbReference>
<evidence type="ECO:0000313" key="1">
    <source>
        <dbReference type="EMBL" id="QYY42762.1"/>
    </source>
</evidence>
<evidence type="ECO:0008006" key="3">
    <source>
        <dbReference type="Google" id="ProtNLM"/>
    </source>
</evidence>
<proteinExistence type="predicted"/>
<gene>
    <name evidence="1" type="ORF">K3F53_18455</name>
</gene>
<name>A0ABX8YAV0_ANETH</name>
<sequence length="245" mass="28191">MTQKQEGVNLREQLHSYEKKIMSQNGEDGIIEELFSRIGTTNQFFVEFGVQDGLECNSAYLALFKNWSGLMIEGNLNHYKNLYSNFANRATVKIVHQFITKENIVSIFKRMHVPIEFDLLSIDIDGNDYWVWRALSEYNPRIVVIEYNASFPPPQKMVIKYNPNFMWDGTSYYGASLTSLSELGKELGYSLIGTDSRGVNAFFIRNDLVNASRFKELTPEQAYHPPAYGPYNGGHPWRDGPYLEI</sequence>
<accession>A0ABX8YAV0</accession>